<feature type="domain" description="Glucose/Sorbosone dehydrogenase" evidence="2">
    <location>
        <begin position="63"/>
        <end position="228"/>
    </location>
</feature>
<gene>
    <name evidence="3" type="ORF">OKA04_03485</name>
</gene>
<dbReference type="PANTHER" id="PTHR19328">
    <property type="entry name" value="HEDGEHOG-INTERACTING PROTEIN"/>
    <property type="match status" value="1"/>
</dbReference>
<keyword evidence="4" id="KW-1185">Reference proteome</keyword>
<evidence type="ECO:0000259" key="2">
    <source>
        <dbReference type="Pfam" id="PF07995"/>
    </source>
</evidence>
<dbReference type="InterPro" id="IPR036280">
    <property type="entry name" value="Multihaem_cyt_sf"/>
</dbReference>
<comment type="caution">
    <text evidence="3">The sequence shown here is derived from an EMBL/GenBank/DDBJ whole genome shotgun (WGS) entry which is preliminary data.</text>
</comment>
<feature type="domain" description="Glucose/Sorbosone dehydrogenase" evidence="2">
    <location>
        <begin position="263"/>
        <end position="415"/>
    </location>
</feature>
<organism evidence="3 4">
    <name type="scientific">Luteolibacter flavescens</name>
    <dbReference type="NCBI Taxonomy" id="1859460"/>
    <lineage>
        <taxon>Bacteria</taxon>
        <taxon>Pseudomonadati</taxon>
        <taxon>Verrucomicrobiota</taxon>
        <taxon>Verrucomicrobiia</taxon>
        <taxon>Verrucomicrobiales</taxon>
        <taxon>Verrucomicrobiaceae</taxon>
        <taxon>Luteolibacter</taxon>
    </lineage>
</organism>
<dbReference type="SUPFAM" id="SSF50952">
    <property type="entry name" value="Soluble quinoprotein glucose dehydrogenase"/>
    <property type="match status" value="1"/>
</dbReference>
<name>A0ABT3FKJ6_9BACT</name>
<protein>
    <submittedName>
        <fullName evidence="3">PQQ-dependent sugar dehydrogenase</fullName>
    </submittedName>
</protein>
<dbReference type="RefSeq" id="WP_264499735.1">
    <property type="nucleotide sequence ID" value="NZ_JAPDDS010000001.1"/>
</dbReference>
<evidence type="ECO:0000313" key="3">
    <source>
        <dbReference type="EMBL" id="MCW1883776.1"/>
    </source>
</evidence>
<feature type="signal peptide" evidence="1">
    <location>
        <begin position="1"/>
        <end position="18"/>
    </location>
</feature>
<proteinExistence type="predicted"/>
<evidence type="ECO:0000313" key="4">
    <source>
        <dbReference type="Proteomes" id="UP001207930"/>
    </source>
</evidence>
<sequence length="895" mass="96557">MCRISPPTVLLACVLASAAGPLPLRQPNPSLNVPPTPPATSLALVDALPGLTFSGAVCIASPPNSNKLFVCERRGKIWLIPDVAAASPTKLLFLDVAAMLVARGGERLRTNDTEMGLLGMAFHPNHAANGYFYLAYSAGIGSGNNPPLHDRLSQMKVQAGNPDLADTTSEIVYLDQRDEEGNHNGGCIQFGPDGYLYYSMGDEGGQNDKRFNAQLIDKDFFSGIFRIDVDKKPGNLEPNPQPNPAYESTVDAIKRDNGIARYSVPADNPFVGATTFNGLPVAAGHVRSEFWATGLRNPWRFSFDPATGDLWCADVGGFKREEVNKIVKGGNYGWVYREGPFEGPWDDADHPPAPAGFTSIDPVYHYSQSGSGNFVGDCIIGGVVYRGGRVSSLHGKYLFADHGSGNVWSMNLDGTGVTRIFSRGGISSFGVDPSNQDVLIAVESGSQILRIVSQAASSSYPSTLSATGLFSSVADLTPAPGLVPYSVNLPFWSDHAIKRRWFTVPDANATFGWSKDGEWTLPTGSIWVKHFDMEMERGNPTTRKRIETRLLVKNLNGAYGVSYRWNAAGTEASLVGDAGESFNLAVTENGNPAPQTWTIPARGQCMICHTPQAGHALSFNTRQLNLSSDMAGHEGNQLTTLFDQGYLSNRPGSPNLLPRHLRPDEDAYSVEARVRSYLAVNCSYCHQDGGTALGHWDGRPELTLAATGLINSDATNDGGNPANRLVVPGDALHSIVLNRVAGANGFTRMPPLGSSVIDAASVALLTEWIDGELERRRIYADWRAENFEPHDDPVGEENADADGDGVSNHDEFLAGTDPKDGSSSFRPQISMTLPLLSFTLPANRSFQIQTSDDLGTWSVWDSPENQGLPVAGGLMEIAFPAADPQKFFRIQLHEN</sequence>
<dbReference type="InterPro" id="IPR011042">
    <property type="entry name" value="6-blade_b-propeller_TolB-like"/>
</dbReference>
<dbReference type="InterPro" id="IPR011041">
    <property type="entry name" value="Quinoprot_gluc/sorb_DH_b-prop"/>
</dbReference>
<dbReference type="Proteomes" id="UP001207930">
    <property type="component" value="Unassembled WGS sequence"/>
</dbReference>
<dbReference type="Gene3D" id="2.120.10.30">
    <property type="entry name" value="TolB, C-terminal domain"/>
    <property type="match status" value="1"/>
</dbReference>
<feature type="chain" id="PRO_5046901031" evidence="1">
    <location>
        <begin position="19"/>
        <end position="895"/>
    </location>
</feature>
<accession>A0ABT3FKJ6</accession>
<dbReference type="EMBL" id="JAPDDS010000001">
    <property type="protein sequence ID" value="MCW1883776.1"/>
    <property type="molecule type" value="Genomic_DNA"/>
</dbReference>
<dbReference type="PANTHER" id="PTHR19328:SF75">
    <property type="entry name" value="ALDOSE SUGAR DEHYDROGENASE YLII"/>
    <property type="match status" value="1"/>
</dbReference>
<dbReference type="InterPro" id="IPR012938">
    <property type="entry name" value="Glc/Sorbosone_DH"/>
</dbReference>
<dbReference type="SUPFAM" id="SSF48695">
    <property type="entry name" value="Multiheme cytochromes"/>
    <property type="match status" value="1"/>
</dbReference>
<keyword evidence="1" id="KW-0732">Signal</keyword>
<dbReference type="Pfam" id="PF07995">
    <property type="entry name" value="GSDH"/>
    <property type="match status" value="2"/>
</dbReference>
<evidence type="ECO:0000256" key="1">
    <source>
        <dbReference type="SAM" id="SignalP"/>
    </source>
</evidence>
<reference evidence="3 4" key="1">
    <citation type="submission" date="2022-10" db="EMBL/GenBank/DDBJ databases">
        <title>Luteolibacter flavescens strain MCCC 1K03193, whole genome shotgun sequencing project.</title>
        <authorList>
            <person name="Zhao G."/>
            <person name="Shen L."/>
        </authorList>
    </citation>
    <scope>NUCLEOTIDE SEQUENCE [LARGE SCALE GENOMIC DNA]</scope>
    <source>
        <strain evidence="3 4">MCCC 1K03193</strain>
    </source>
</reference>